<dbReference type="EMBL" id="DTLB01000023">
    <property type="protein sequence ID" value="HFW32148.1"/>
    <property type="molecule type" value="Genomic_DNA"/>
</dbReference>
<proteinExistence type="predicted"/>
<gene>
    <name evidence="1" type="ORF">ENW66_04240</name>
</gene>
<evidence type="ECO:0000313" key="1">
    <source>
        <dbReference type="EMBL" id="HFW32148.1"/>
    </source>
</evidence>
<dbReference type="AlphaFoldDB" id="A0A7C3RDD7"/>
<accession>A0A7C3RDD7</accession>
<organism evidence="1">
    <name type="scientific">Archaeoglobus fulgidus</name>
    <dbReference type="NCBI Taxonomy" id="2234"/>
    <lineage>
        <taxon>Archaea</taxon>
        <taxon>Methanobacteriati</taxon>
        <taxon>Methanobacteriota</taxon>
        <taxon>Archaeoglobi</taxon>
        <taxon>Archaeoglobales</taxon>
        <taxon>Archaeoglobaceae</taxon>
        <taxon>Archaeoglobus</taxon>
    </lineage>
</organism>
<reference evidence="1" key="1">
    <citation type="journal article" date="2020" name="mSystems">
        <title>Genome- and Community-Level Interaction Insights into Carbon Utilization and Element Cycling Functions of Hydrothermarchaeota in Hydrothermal Sediment.</title>
        <authorList>
            <person name="Zhou Z."/>
            <person name="Liu Y."/>
            <person name="Xu W."/>
            <person name="Pan J."/>
            <person name="Luo Z.H."/>
            <person name="Li M."/>
        </authorList>
    </citation>
    <scope>NUCLEOTIDE SEQUENCE [LARGE SCALE GENOMIC DNA]</scope>
    <source>
        <strain evidence="1">SpSt-87</strain>
    </source>
</reference>
<comment type="caution">
    <text evidence="1">The sequence shown here is derived from an EMBL/GenBank/DDBJ whole genome shotgun (WGS) entry which is preliminary data.</text>
</comment>
<protein>
    <submittedName>
        <fullName evidence="1">Uncharacterized protein</fullName>
    </submittedName>
</protein>
<name>A0A7C3RDD7_ARCFL</name>
<sequence length="82" mass="9075">MVKIVSFTPLPEGILRALISSVYNVDVKVVVINEFDEDAIVEAVRDAEIVIGDYTFKIPITERGGEYREVLKGEGVRHVVTG</sequence>